<dbReference type="GO" id="GO:0045945">
    <property type="term" value="P:positive regulation of transcription by RNA polymerase III"/>
    <property type="evidence" value="ECO:0007669"/>
    <property type="project" value="TreeGrafter"/>
</dbReference>
<evidence type="ECO:0000256" key="1">
    <source>
        <dbReference type="SAM" id="MobiDB-lite"/>
    </source>
</evidence>
<feature type="compositionally biased region" description="Basic and acidic residues" evidence="1">
    <location>
        <begin position="480"/>
        <end position="523"/>
    </location>
</feature>
<dbReference type="PANTHER" id="PTHR14633">
    <property type="entry name" value="LITTLE ELONGATION COMPLEX SUBUNIT 2"/>
    <property type="match status" value="1"/>
</dbReference>
<dbReference type="Proteomes" id="UP000230750">
    <property type="component" value="Unassembled WGS sequence"/>
</dbReference>
<accession>A0A2G8KCX7</accession>
<dbReference type="GO" id="GO:0042795">
    <property type="term" value="P:snRNA transcription by RNA polymerase II"/>
    <property type="evidence" value="ECO:0007669"/>
    <property type="project" value="TreeGrafter"/>
</dbReference>
<organism evidence="2 3">
    <name type="scientific">Stichopus japonicus</name>
    <name type="common">Sea cucumber</name>
    <dbReference type="NCBI Taxonomy" id="307972"/>
    <lineage>
        <taxon>Eukaryota</taxon>
        <taxon>Metazoa</taxon>
        <taxon>Echinodermata</taxon>
        <taxon>Eleutherozoa</taxon>
        <taxon>Echinozoa</taxon>
        <taxon>Holothuroidea</taxon>
        <taxon>Aspidochirotacea</taxon>
        <taxon>Aspidochirotida</taxon>
        <taxon>Stichopodidae</taxon>
        <taxon>Apostichopus</taxon>
    </lineage>
</organism>
<dbReference type="PANTHER" id="PTHR14633:SF3">
    <property type="entry name" value="LITTLE ELONGATION COMPLEX SUBUNIT 2"/>
    <property type="match status" value="1"/>
</dbReference>
<proteinExistence type="predicted"/>
<dbReference type="OrthoDB" id="6288737at2759"/>
<evidence type="ECO:0000313" key="2">
    <source>
        <dbReference type="EMBL" id="PIK45832.1"/>
    </source>
</evidence>
<keyword evidence="3" id="KW-1185">Reference proteome</keyword>
<dbReference type="GO" id="GO:0042796">
    <property type="term" value="P:snRNA transcription by RNA polymerase III"/>
    <property type="evidence" value="ECO:0007669"/>
    <property type="project" value="TreeGrafter"/>
</dbReference>
<feature type="region of interest" description="Disordered" evidence="1">
    <location>
        <begin position="474"/>
        <end position="551"/>
    </location>
</feature>
<protein>
    <submittedName>
        <fullName evidence="2">Putative little elongation complex subunit 2</fullName>
    </submittedName>
</protein>
<reference evidence="2 3" key="1">
    <citation type="journal article" date="2017" name="PLoS Biol.">
        <title>The sea cucumber genome provides insights into morphological evolution and visceral regeneration.</title>
        <authorList>
            <person name="Zhang X."/>
            <person name="Sun L."/>
            <person name="Yuan J."/>
            <person name="Sun Y."/>
            <person name="Gao Y."/>
            <person name="Zhang L."/>
            <person name="Li S."/>
            <person name="Dai H."/>
            <person name="Hamel J.F."/>
            <person name="Liu C."/>
            <person name="Yu Y."/>
            <person name="Liu S."/>
            <person name="Lin W."/>
            <person name="Guo K."/>
            <person name="Jin S."/>
            <person name="Xu P."/>
            <person name="Storey K.B."/>
            <person name="Huan P."/>
            <person name="Zhang T."/>
            <person name="Zhou Y."/>
            <person name="Zhang J."/>
            <person name="Lin C."/>
            <person name="Li X."/>
            <person name="Xing L."/>
            <person name="Huo D."/>
            <person name="Sun M."/>
            <person name="Wang L."/>
            <person name="Mercier A."/>
            <person name="Li F."/>
            <person name="Yang H."/>
            <person name="Xiang J."/>
        </authorList>
    </citation>
    <scope>NUCLEOTIDE SEQUENCE [LARGE SCALE GENOMIC DNA]</scope>
    <source>
        <strain evidence="2">Shaxun</strain>
        <tissue evidence="2">Muscle</tissue>
    </source>
</reference>
<dbReference type="AlphaFoldDB" id="A0A2G8KCX7"/>
<feature type="compositionally biased region" description="Acidic residues" evidence="1">
    <location>
        <begin position="407"/>
        <end position="420"/>
    </location>
</feature>
<gene>
    <name evidence="2" type="ORF">BSL78_17308</name>
</gene>
<evidence type="ECO:0000313" key="3">
    <source>
        <dbReference type="Proteomes" id="UP000230750"/>
    </source>
</evidence>
<name>A0A2G8KCX7_STIJA</name>
<sequence>MANDESEDISSLWNDGPVPDEFITEASYRTLTTFPSFKERFQNLPHSQLRTNIPKHMPCSLETLNLIGPAQKLSGLDSLKPGFKFPHYSQLTEGLVRYYIFLRSQYGIQGKRVDTNAEAKQYKHWMNMHKQIMQEQEEFQKFAKQVAMASADDFAIFIPGAEDYLNKRLEANRQRVLGYPRLYRMNQSINLKADPVLPSDPQLTLIQSPMYKNDVHLLSCKKLNAKKGDILCDPVMAPPTLEKERTKSLSQEECQDGVDIVISVAALTTLIDNHQVENYPHQWEIPFTVKTMKQEGKNASSKTVILEDPFMRHRYYPNDANGMFASKLLKGELKRQGFVIRRKVKQTESAVGYFQDNFCTRTRTVAKEKEMESFAFEDDITSLETLVSGSPLPSRAEKNRKRKSSPEEGEEEAEHLFDEDITSLETFGVSSSLGESQVEKKSPNSTDIKRINFIKAEKTLAEERAQSGVLCSFAATRSASDIKQEGERDRSKEGEEEGERKITADLDVKTEGDGKNDDDHEGCPEVDLPQVGTSDISEEMTAIWRNGKKDE</sequence>
<dbReference type="EMBL" id="MRZV01000683">
    <property type="protein sequence ID" value="PIK45832.1"/>
    <property type="molecule type" value="Genomic_DNA"/>
</dbReference>
<comment type="caution">
    <text evidence="2">The sequence shown here is derived from an EMBL/GenBank/DDBJ whole genome shotgun (WGS) entry which is preliminary data.</text>
</comment>
<feature type="region of interest" description="Disordered" evidence="1">
    <location>
        <begin position="387"/>
        <end position="420"/>
    </location>
</feature>
<dbReference type="STRING" id="307972.A0A2G8KCX7"/>